<feature type="domain" description="AB hydrolase-1" evidence="12">
    <location>
        <begin position="39"/>
        <end position="255"/>
    </location>
</feature>
<evidence type="ECO:0000256" key="10">
    <source>
        <dbReference type="ARBA" id="ARBA00047409"/>
    </source>
</evidence>
<evidence type="ECO:0000256" key="6">
    <source>
        <dbReference type="ARBA" id="ARBA00041520"/>
    </source>
</evidence>
<evidence type="ECO:0000256" key="9">
    <source>
        <dbReference type="ARBA" id="ARBA00046047"/>
    </source>
</evidence>
<accession>A0A7Y3WHZ7</accession>
<dbReference type="Gene3D" id="3.40.50.1820">
    <property type="entry name" value="alpha/beta hydrolase"/>
    <property type="match status" value="1"/>
</dbReference>
<comment type="catalytic activity">
    <reaction evidence="11">
        <text>mycophenolic acid O-acyl-beta-D-glucuronide + H2O = mycophenolate + D-glucuronate + H(+)</text>
        <dbReference type="Rhea" id="RHEA:34179"/>
        <dbReference type="ChEBI" id="CHEBI:15377"/>
        <dbReference type="ChEBI" id="CHEBI:15378"/>
        <dbReference type="ChEBI" id="CHEBI:58720"/>
        <dbReference type="ChEBI" id="CHEBI:62932"/>
        <dbReference type="ChEBI" id="CHEBI:66982"/>
        <dbReference type="EC" id="3.1.1.93"/>
    </reaction>
    <physiologicalReaction direction="left-to-right" evidence="11">
        <dbReference type="Rhea" id="RHEA:34180"/>
    </physiologicalReaction>
</comment>
<comment type="function">
    <text evidence="9">Acts as an acyl-protein thioesterase that hydrolyzes fatty acids from acylated residues in proteins. Regulates the mitochondrial S-depalmitoylation of the nucleophilic active site residue of peroxiredoxin-5/PRDX5, a key antioxidant protein, therefore modulating mitochondrial antioxidant ability. Also catalyzes the deglucuronidation of mycophenolic acid acyl-glucuronide, an active metabolite of the immunosuppressant drug mycophenolate.</text>
</comment>
<dbReference type="SUPFAM" id="SSF53474">
    <property type="entry name" value="alpha/beta-Hydrolases"/>
    <property type="match status" value="1"/>
</dbReference>
<evidence type="ECO:0000256" key="1">
    <source>
        <dbReference type="ARBA" id="ARBA00012423"/>
    </source>
</evidence>
<keyword evidence="14" id="KW-1185">Reference proteome</keyword>
<dbReference type="EC" id="3.1.2.22" evidence="1"/>
<dbReference type="InterPro" id="IPR000073">
    <property type="entry name" value="AB_hydrolase_1"/>
</dbReference>
<keyword evidence="3" id="KW-0809">Transit peptide</keyword>
<evidence type="ECO:0000256" key="4">
    <source>
        <dbReference type="ARBA" id="ARBA00039132"/>
    </source>
</evidence>
<dbReference type="GO" id="GO:0102390">
    <property type="term" value="F:mycophenolic acid acyl-glucuronide esterase activity"/>
    <property type="evidence" value="ECO:0007669"/>
    <property type="project" value="UniProtKB-EC"/>
</dbReference>
<dbReference type="EMBL" id="JABFCN010000051">
    <property type="protein sequence ID" value="NNU40482.1"/>
    <property type="molecule type" value="Genomic_DNA"/>
</dbReference>
<evidence type="ECO:0000256" key="7">
    <source>
        <dbReference type="ARBA" id="ARBA00042645"/>
    </source>
</evidence>
<dbReference type="InterPro" id="IPR029058">
    <property type="entry name" value="AB_hydrolase_fold"/>
</dbReference>
<keyword evidence="2 13" id="KW-0378">Hydrolase</keyword>
<proteinExistence type="predicted"/>
<reference evidence="13 14" key="1">
    <citation type="submission" date="2020-02" db="EMBL/GenBank/DDBJ databases">
        <authorList>
            <person name="Sun Q."/>
        </authorList>
    </citation>
    <scope>NUCLEOTIDE SEQUENCE [LARGE SCALE GENOMIC DNA]</scope>
    <source>
        <strain evidence="13 14">CCBAU 03386</strain>
    </source>
</reference>
<dbReference type="GO" id="GO:0008474">
    <property type="term" value="F:palmitoyl-(protein) hydrolase activity"/>
    <property type="evidence" value="ECO:0007669"/>
    <property type="project" value="UniProtKB-EC"/>
</dbReference>
<evidence type="ECO:0000313" key="13">
    <source>
        <dbReference type="EMBL" id="NNU40482.1"/>
    </source>
</evidence>
<evidence type="ECO:0000256" key="3">
    <source>
        <dbReference type="ARBA" id="ARBA00022946"/>
    </source>
</evidence>
<organism evidence="13 14">
    <name type="scientific">Rhizobium sophorae</name>
    <dbReference type="NCBI Taxonomy" id="1535242"/>
    <lineage>
        <taxon>Bacteria</taxon>
        <taxon>Pseudomonadati</taxon>
        <taxon>Pseudomonadota</taxon>
        <taxon>Alphaproteobacteria</taxon>
        <taxon>Hyphomicrobiales</taxon>
        <taxon>Rhizobiaceae</taxon>
        <taxon>Rhizobium/Agrobacterium group</taxon>
        <taxon>Rhizobium</taxon>
    </lineage>
</organism>
<gene>
    <name evidence="13" type="ORF">G9X64_29160</name>
</gene>
<sequence length="288" mass="31036">MPDQLSIAQPQFLTVGEGEAAREIAMLVRPARAGNGAPALVWLSGYRSDMSGTKAVELDGLAADLGLACIRLDYSGHGLSGGSFSDGTISRWLEEALAVLRHVAPDRIILVGSSMGGWIALRLAQELARQGGVTLEGPKLAGMVLIAPAPDFTSELIEPNLKAKERKSLAERGYFEERSQYSPEPNIYTRALIEDGRKNRVLDGIIETGCPVHILQGMKDADVPHAHAMKLVEHLPSDDVVLTFVRDGDHRLSRPGDIALLLSAVKGIIRSSTNRQMPARTAEADKFA</sequence>
<comment type="catalytic activity">
    <reaction evidence="10">
        <text>S-hexadecanoyl-L-cysteinyl-[protein] + H2O = L-cysteinyl-[protein] + hexadecanoate + H(+)</text>
        <dbReference type="Rhea" id="RHEA:19233"/>
        <dbReference type="Rhea" id="RHEA-COMP:10131"/>
        <dbReference type="Rhea" id="RHEA-COMP:11032"/>
        <dbReference type="ChEBI" id="CHEBI:7896"/>
        <dbReference type="ChEBI" id="CHEBI:15377"/>
        <dbReference type="ChEBI" id="CHEBI:15378"/>
        <dbReference type="ChEBI" id="CHEBI:29950"/>
        <dbReference type="ChEBI" id="CHEBI:74151"/>
        <dbReference type="EC" id="3.1.2.22"/>
    </reaction>
    <physiologicalReaction direction="left-to-right" evidence="10">
        <dbReference type="Rhea" id="RHEA:19234"/>
    </physiologicalReaction>
</comment>
<dbReference type="Pfam" id="PF12697">
    <property type="entry name" value="Abhydrolase_6"/>
    <property type="match status" value="1"/>
</dbReference>
<dbReference type="EC" id="3.1.1.93" evidence="4"/>
<name>A0A7Y3WHZ7_9HYPH</name>
<protein>
    <recommendedName>
        <fullName evidence="5">Palmitoyl-protein thioesterase ABHD10, mitochondrial</fullName>
        <ecNumber evidence="4">3.1.1.93</ecNumber>
        <ecNumber evidence="1">3.1.2.22</ecNumber>
    </recommendedName>
    <alternativeName>
        <fullName evidence="7">Acyl-protein thioesterase ABHD10</fullName>
    </alternativeName>
    <alternativeName>
        <fullName evidence="8">Alpha/beta hydrolase domain-containing protein 10</fullName>
    </alternativeName>
    <alternativeName>
        <fullName evidence="6">Mycophenolic acid acyl-glucuronide esterase, mitochondrial</fullName>
    </alternativeName>
</protein>
<dbReference type="PANTHER" id="PTHR16138">
    <property type="entry name" value="MYCOPHENOLIC ACID ACYL-GLUCURONIDE ESTERASE, MITOCHONDRIAL"/>
    <property type="match status" value="1"/>
</dbReference>
<comment type="caution">
    <text evidence="13">The sequence shown here is derived from an EMBL/GenBank/DDBJ whole genome shotgun (WGS) entry which is preliminary data.</text>
</comment>
<evidence type="ECO:0000256" key="11">
    <source>
        <dbReference type="ARBA" id="ARBA00047972"/>
    </source>
</evidence>
<dbReference type="PANTHER" id="PTHR16138:SF7">
    <property type="entry name" value="PALMITOYL-PROTEIN THIOESTERASE ABHD10, MITOCHONDRIAL"/>
    <property type="match status" value="1"/>
</dbReference>
<dbReference type="RefSeq" id="WP_171377870.1">
    <property type="nucleotide sequence ID" value="NZ_JABFCN010000051.1"/>
</dbReference>
<evidence type="ECO:0000313" key="14">
    <source>
        <dbReference type="Proteomes" id="UP000519972"/>
    </source>
</evidence>
<evidence type="ECO:0000256" key="5">
    <source>
        <dbReference type="ARBA" id="ARBA00039314"/>
    </source>
</evidence>
<dbReference type="InterPro" id="IPR052382">
    <property type="entry name" value="ABHD10_acyl-thioesterase"/>
</dbReference>
<evidence type="ECO:0000259" key="12">
    <source>
        <dbReference type="Pfam" id="PF12697"/>
    </source>
</evidence>
<evidence type="ECO:0000256" key="8">
    <source>
        <dbReference type="ARBA" id="ARBA00042704"/>
    </source>
</evidence>
<dbReference type="Proteomes" id="UP000519972">
    <property type="component" value="Unassembled WGS sequence"/>
</dbReference>
<dbReference type="AlphaFoldDB" id="A0A7Y3WHZ7"/>
<evidence type="ECO:0000256" key="2">
    <source>
        <dbReference type="ARBA" id="ARBA00022801"/>
    </source>
</evidence>